<dbReference type="PANTHER" id="PTHR34148">
    <property type="entry name" value="ADENOSYLCOBINAMIDE-GDP RIBAZOLETRANSFERASE"/>
    <property type="match status" value="1"/>
</dbReference>
<comment type="function">
    <text evidence="14 19">Joins adenosylcobinamide-GDP and alpha-ribazole to generate adenosylcobalamin (Ado-cobalamin). Also synthesizes adenosylcobalamin 5'-phosphate from adenosylcobinamide-GDP and alpha-ribazole 5'-phosphate.</text>
</comment>
<keyword evidence="7 19" id="KW-1003">Cell membrane</keyword>
<keyword evidence="22" id="KW-1185">Reference proteome</keyword>
<feature type="region of interest" description="Disordered" evidence="20">
    <location>
        <begin position="1"/>
        <end position="23"/>
    </location>
</feature>
<evidence type="ECO:0000256" key="14">
    <source>
        <dbReference type="ARBA" id="ARBA00025228"/>
    </source>
</evidence>
<evidence type="ECO:0000256" key="13">
    <source>
        <dbReference type="ARBA" id="ARBA00023136"/>
    </source>
</evidence>
<dbReference type="EC" id="2.7.8.26" evidence="5 19"/>
<gene>
    <name evidence="19 21" type="primary">cobS</name>
    <name evidence="21" type="ORF">KL771_13775</name>
</gene>
<comment type="cofactor">
    <cofactor evidence="1 19">
        <name>Mg(2+)</name>
        <dbReference type="ChEBI" id="CHEBI:18420"/>
    </cofactor>
</comment>
<evidence type="ECO:0000256" key="8">
    <source>
        <dbReference type="ARBA" id="ARBA00022573"/>
    </source>
</evidence>
<feature type="transmembrane region" description="Helical" evidence="19">
    <location>
        <begin position="66"/>
        <end position="87"/>
    </location>
</feature>
<evidence type="ECO:0000256" key="4">
    <source>
        <dbReference type="ARBA" id="ARBA00010561"/>
    </source>
</evidence>
<feature type="transmembrane region" description="Helical" evidence="19">
    <location>
        <begin position="205"/>
        <end position="228"/>
    </location>
</feature>
<dbReference type="Pfam" id="PF02654">
    <property type="entry name" value="CobS"/>
    <property type="match status" value="1"/>
</dbReference>
<dbReference type="EMBL" id="JAHHZF010000006">
    <property type="protein sequence ID" value="MBT9290534.1"/>
    <property type="molecule type" value="Genomic_DNA"/>
</dbReference>
<comment type="subcellular location">
    <subcellularLocation>
        <location evidence="2 19">Cell membrane</location>
        <topology evidence="2 19">Multi-pass membrane protein</topology>
    </subcellularLocation>
</comment>
<evidence type="ECO:0000256" key="16">
    <source>
        <dbReference type="ARBA" id="ARBA00032853"/>
    </source>
</evidence>
<evidence type="ECO:0000256" key="17">
    <source>
        <dbReference type="ARBA" id="ARBA00048623"/>
    </source>
</evidence>
<reference evidence="21 22" key="1">
    <citation type="submission" date="2021-06" db="EMBL/GenBank/DDBJ databases">
        <authorList>
            <person name="Grouzdev D.S."/>
            <person name="Koziaeva V."/>
        </authorList>
    </citation>
    <scope>NUCLEOTIDE SEQUENCE [LARGE SCALE GENOMIC DNA]</scope>
    <source>
        <strain evidence="21 22">22</strain>
    </source>
</reference>
<evidence type="ECO:0000256" key="7">
    <source>
        <dbReference type="ARBA" id="ARBA00022475"/>
    </source>
</evidence>
<comment type="catalytic activity">
    <reaction evidence="17 19">
        <text>alpha-ribazole + adenosylcob(III)inamide-GDP = adenosylcob(III)alamin + GMP + H(+)</text>
        <dbReference type="Rhea" id="RHEA:16049"/>
        <dbReference type="ChEBI" id="CHEBI:10329"/>
        <dbReference type="ChEBI" id="CHEBI:15378"/>
        <dbReference type="ChEBI" id="CHEBI:18408"/>
        <dbReference type="ChEBI" id="CHEBI:58115"/>
        <dbReference type="ChEBI" id="CHEBI:60487"/>
        <dbReference type="EC" id="2.7.8.26"/>
    </reaction>
</comment>
<keyword evidence="9 19" id="KW-0808">Transferase</keyword>
<evidence type="ECO:0000256" key="18">
    <source>
        <dbReference type="ARBA" id="ARBA00049504"/>
    </source>
</evidence>
<organism evidence="21 22">
    <name type="scientific">Prosthecodimorpha staleyi</name>
    <dbReference type="NCBI Taxonomy" id="2840188"/>
    <lineage>
        <taxon>Bacteria</taxon>
        <taxon>Pseudomonadati</taxon>
        <taxon>Pseudomonadota</taxon>
        <taxon>Alphaproteobacteria</taxon>
        <taxon>Hyphomicrobiales</taxon>
        <taxon>Ancalomicrobiaceae</taxon>
        <taxon>Prosthecodimorpha</taxon>
    </lineage>
</organism>
<evidence type="ECO:0000256" key="15">
    <source>
        <dbReference type="ARBA" id="ARBA00032605"/>
    </source>
</evidence>
<evidence type="ECO:0000313" key="21">
    <source>
        <dbReference type="EMBL" id="MBT9290534.1"/>
    </source>
</evidence>
<dbReference type="NCBIfam" id="TIGR00317">
    <property type="entry name" value="cobS"/>
    <property type="match status" value="1"/>
</dbReference>
<feature type="transmembrane region" description="Helical" evidence="19">
    <location>
        <begin position="140"/>
        <end position="163"/>
    </location>
</feature>
<dbReference type="GO" id="GO:0009236">
    <property type="term" value="P:cobalamin biosynthetic process"/>
    <property type="evidence" value="ECO:0007669"/>
    <property type="project" value="UniProtKB-UniRule"/>
</dbReference>
<dbReference type="HAMAP" id="MF_00719">
    <property type="entry name" value="CobS"/>
    <property type="match status" value="1"/>
</dbReference>
<evidence type="ECO:0000256" key="12">
    <source>
        <dbReference type="ARBA" id="ARBA00022989"/>
    </source>
</evidence>
<evidence type="ECO:0000256" key="11">
    <source>
        <dbReference type="ARBA" id="ARBA00022842"/>
    </source>
</evidence>
<feature type="transmembrane region" description="Helical" evidence="19">
    <location>
        <begin position="234"/>
        <end position="252"/>
    </location>
</feature>
<keyword evidence="10 19" id="KW-0812">Transmembrane</keyword>
<dbReference type="InterPro" id="IPR003805">
    <property type="entry name" value="CobS"/>
</dbReference>
<keyword evidence="13 19" id="KW-0472">Membrane</keyword>
<evidence type="ECO:0000256" key="5">
    <source>
        <dbReference type="ARBA" id="ARBA00013200"/>
    </source>
</evidence>
<evidence type="ECO:0000256" key="9">
    <source>
        <dbReference type="ARBA" id="ARBA00022679"/>
    </source>
</evidence>
<sequence length="284" mass="27932">MAADETGPIPPRPTEPRRDGAAGRPVARALADIAGMIRFFSRIPVPRLSGLDDPAALPDFARAVRLLPLAGLVVGLPAALVLVLLGATGLPPLAVAGFALAAGLATTGALHEDGLADLADGFGGGASRDRKLEIMKDSRIGAYGAAAMTLALMIRAGLLTGLIAGRGPLGAALALLAAAALSRPLAVSLMAALPPARARGAAHAAGMVPRATAAIAVAFGIALAVPLVALHGPVAAALAGIVLAALAVALLGRVSHRQIGGQTGDVIGAAQQIAEIAFLAALAT</sequence>
<dbReference type="RefSeq" id="WP_261969126.1">
    <property type="nucleotide sequence ID" value="NZ_JAHHZF010000006.1"/>
</dbReference>
<dbReference type="GO" id="GO:0005886">
    <property type="term" value="C:plasma membrane"/>
    <property type="evidence" value="ECO:0007669"/>
    <property type="project" value="UniProtKB-SubCell"/>
</dbReference>
<name>A0A947DAX1_9HYPH</name>
<dbReference type="Proteomes" id="UP000766595">
    <property type="component" value="Unassembled WGS sequence"/>
</dbReference>
<dbReference type="AlphaFoldDB" id="A0A947DAX1"/>
<evidence type="ECO:0000256" key="3">
    <source>
        <dbReference type="ARBA" id="ARBA00004663"/>
    </source>
</evidence>
<dbReference type="GO" id="GO:0051073">
    <property type="term" value="F:adenosylcobinamide-GDP ribazoletransferase activity"/>
    <property type="evidence" value="ECO:0007669"/>
    <property type="project" value="UniProtKB-UniRule"/>
</dbReference>
<keyword evidence="11 19" id="KW-0460">Magnesium</keyword>
<evidence type="ECO:0000256" key="1">
    <source>
        <dbReference type="ARBA" id="ARBA00001946"/>
    </source>
</evidence>
<evidence type="ECO:0000256" key="20">
    <source>
        <dbReference type="SAM" id="MobiDB-lite"/>
    </source>
</evidence>
<comment type="caution">
    <text evidence="21">The sequence shown here is derived from an EMBL/GenBank/DDBJ whole genome shotgun (WGS) entry which is preliminary data.</text>
</comment>
<dbReference type="PANTHER" id="PTHR34148:SF1">
    <property type="entry name" value="ADENOSYLCOBINAMIDE-GDP RIBAZOLETRANSFERASE"/>
    <property type="match status" value="1"/>
</dbReference>
<keyword evidence="8 19" id="KW-0169">Cobalamin biosynthesis</keyword>
<accession>A0A947DAX1</accession>
<protein>
    <recommendedName>
        <fullName evidence="6 19">Adenosylcobinamide-GDP ribazoletransferase</fullName>
        <ecNumber evidence="5 19">2.7.8.26</ecNumber>
    </recommendedName>
    <alternativeName>
        <fullName evidence="16 19">Cobalamin synthase</fullName>
    </alternativeName>
    <alternativeName>
        <fullName evidence="15 19">Cobalamin-5'-phosphate synthase</fullName>
    </alternativeName>
</protein>
<comment type="catalytic activity">
    <reaction evidence="18 19">
        <text>alpha-ribazole 5'-phosphate + adenosylcob(III)inamide-GDP = adenosylcob(III)alamin 5'-phosphate + GMP + H(+)</text>
        <dbReference type="Rhea" id="RHEA:23560"/>
        <dbReference type="ChEBI" id="CHEBI:15378"/>
        <dbReference type="ChEBI" id="CHEBI:57918"/>
        <dbReference type="ChEBI" id="CHEBI:58115"/>
        <dbReference type="ChEBI" id="CHEBI:60487"/>
        <dbReference type="ChEBI" id="CHEBI:60493"/>
        <dbReference type="EC" id="2.7.8.26"/>
    </reaction>
</comment>
<evidence type="ECO:0000313" key="22">
    <source>
        <dbReference type="Proteomes" id="UP000766595"/>
    </source>
</evidence>
<keyword evidence="12 19" id="KW-1133">Transmembrane helix</keyword>
<evidence type="ECO:0000256" key="19">
    <source>
        <dbReference type="HAMAP-Rule" id="MF_00719"/>
    </source>
</evidence>
<comment type="similarity">
    <text evidence="4 19">Belongs to the CobS family.</text>
</comment>
<feature type="transmembrane region" description="Helical" evidence="19">
    <location>
        <begin position="93"/>
        <end position="110"/>
    </location>
</feature>
<proteinExistence type="inferred from homology"/>
<evidence type="ECO:0000256" key="10">
    <source>
        <dbReference type="ARBA" id="ARBA00022692"/>
    </source>
</evidence>
<feature type="transmembrane region" description="Helical" evidence="19">
    <location>
        <begin position="169"/>
        <end position="193"/>
    </location>
</feature>
<dbReference type="GO" id="GO:0008818">
    <property type="term" value="F:cobalamin 5'-phosphate synthase activity"/>
    <property type="evidence" value="ECO:0007669"/>
    <property type="project" value="UniProtKB-UniRule"/>
</dbReference>
<evidence type="ECO:0000256" key="6">
    <source>
        <dbReference type="ARBA" id="ARBA00015850"/>
    </source>
</evidence>
<evidence type="ECO:0000256" key="2">
    <source>
        <dbReference type="ARBA" id="ARBA00004651"/>
    </source>
</evidence>
<comment type="pathway">
    <text evidence="3 19">Cofactor biosynthesis; adenosylcobalamin biosynthesis; adenosylcobalamin from cob(II)yrinate a,c-diamide: step 7/7.</text>
</comment>